<dbReference type="InterPro" id="IPR048666">
    <property type="entry name" value="RedAm-like_C"/>
</dbReference>
<evidence type="ECO:0000313" key="7">
    <source>
        <dbReference type="Proteomes" id="UP001601976"/>
    </source>
</evidence>
<evidence type="ECO:0000259" key="5">
    <source>
        <dbReference type="Pfam" id="PF21761"/>
    </source>
</evidence>
<gene>
    <name evidence="6" type="ORF">ACFYWW_21325</name>
</gene>
<feature type="region of interest" description="Disordered" evidence="3">
    <location>
        <begin position="1"/>
        <end position="29"/>
    </location>
</feature>
<keyword evidence="2 6" id="KW-0560">Oxidoreductase</keyword>
<feature type="domain" description="NADPH-dependent reductive aminase-like C-terminal" evidence="5">
    <location>
        <begin position="194"/>
        <end position="324"/>
    </location>
</feature>
<evidence type="ECO:0000259" key="4">
    <source>
        <dbReference type="Pfam" id="PF03446"/>
    </source>
</evidence>
<dbReference type="Pfam" id="PF03446">
    <property type="entry name" value="NAD_binding_2"/>
    <property type="match status" value="1"/>
</dbReference>
<accession>A0ABW6RKW0</accession>
<dbReference type="SUPFAM" id="SSF51735">
    <property type="entry name" value="NAD(P)-binding Rossmann-fold domains"/>
    <property type="match status" value="1"/>
</dbReference>
<dbReference type="EMBL" id="JBIAPK010000006">
    <property type="protein sequence ID" value="MFF3341252.1"/>
    <property type="molecule type" value="Genomic_DNA"/>
</dbReference>
<feature type="compositionally biased region" description="Polar residues" evidence="3">
    <location>
        <begin position="19"/>
        <end position="29"/>
    </location>
</feature>
<evidence type="ECO:0000256" key="2">
    <source>
        <dbReference type="ARBA" id="ARBA00023002"/>
    </source>
</evidence>
<dbReference type="InterPro" id="IPR036291">
    <property type="entry name" value="NAD(P)-bd_dom_sf"/>
</dbReference>
<dbReference type="RefSeq" id="WP_355717479.1">
    <property type="nucleotide sequence ID" value="NZ_JBEXNP010000005.1"/>
</dbReference>
<dbReference type="Gene3D" id="1.10.1040.10">
    <property type="entry name" value="N-(1-d-carboxylethyl)-l-norvaline Dehydrogenase, domain 2"/>
    <property type="match status" value="1"/>
</dbReference>
<dbReference type="InterPro" id="IPR015815">
    <property type="entry name" value="HIBADH-related"/>
</dbReference>
<name>A0ABW6RKW0_9ACTN</name>
<evidence type="ECO:0000256" key="1">
    <source>
        <dbReference type="ARBA" id="ARBA00009080"/>
    </source>
</evidence>
<proteinExistence type="inferred from homology"/>
<dbReference type="EC" id="1.1.-.-" evidence="6"/>
<sequence>MPPYAREFRRLTSRKPDQQKTASRSQTLVRQGEIMGAKVTVLGLGPMGAALAGAFLAAGHRTTVWNRTPGKGGALAGEGATEVASAAEAVAASPLVVVCLATYEAVHEVLDPLADELAGRTVVNLTSGSPVHARETANWAQQHGAGYLDGVIMTTPSGIGKPDYLLLYSGSQAAFDGSRGTLCALGEPMNLGTDAALASVYDTALLGLMWGTLTGWLHGVALMGADGPGGNVTATAFTEVANRWMKTVGVFMNTYAPHVDAGHYPGDEFTLHLHHRTMNILAHASELRGVMSGLPELLTELTGRAITAGHGNDSYARLVEFIRKDGSPI</sequence>
<feature type="domain" description="6-phosphogluconate dehydrogenase NADP-binding" evidence="4">
    <location>
        <begin position="38"/>
        <end position="187"/>
    </location>
</feature>
<keyword evidence="7" id="KW-1185">Reference proteome</keyword>
<dbReference type="InterPro" id="IPR013328">
    <property type="entry name" value="6PGD_dom2"/>
</dbReference>
<reference evidence="6 7" key="1">
    <citation type="submission" date="2024-10" db="EMBL/GenBank/DDBJ databases">
        <title>The Natural Products Discovery Center: Release of the First 8490 Sequenced Strains for Exploring Actinobacteria Biosynthetic Diversity.</title>
        <authorList>
            <person name="Kalkreuter E."/>
            <person name="Kautsar S.A."/>
            <person name="Yang D."/>
            <person name="Bader C.D."/>
            <person name="Teijaro C.N."/>
            <person name="Fluegel L."/>
            <person name="Davis C.M."/>
            <person name="Simpson J.R."/>
            <person name="Lauterbach L."/>
            <person name="Steele A.D."/>
            <person name="Gui C."/>
            <person name="Meng S."/>
            <person name="Li G."/>
            <person name="Viehrig K."/>
            <person name="Ye F."/>
            <person name="Su P."/>
            <person name="Kiefer A.F."/>
            <person name="Nichols A."/>
            <person name="Cepeda A.J."/>
            <person name="Yan W."/>
            <person name="Fan B."/>
            <person name="Jiang Y."/>
            <person name="Adhikari A."/>
            <person name="Zheng C.-J."/>
            <person name="Schuster L."/>
            <person name="Cowan T.M."/>
            <person name="Smanski M.J."/>
            <person name="Chevrette M.G."/>
            <person name="De Carvalho L.P.S."/>
            <person name="Shen B."/>
        </authorList>
    </citation>
    <scope>NUCLEOTIDE SEQUENCE [LARGE SCALE GENOMIC DNA]</scope>
    <source>
        <strain evidence="6 7">NPDC003029</strain>
    </source>
</reference>
<protein>
    <submittedName>
        <fullName evidence="6">NAD(P)-dependent oxidoreductase</fullName>
        <ecNumber evidence="6">1.1.-.-</ecNumber>
    </submittedName>
</protein>
<dbReference type="Pfam" id="PF21761">
    <property type="entry name" value="RedAm-like_C"/>
    <property type="match status" value="1"/>
</dbReference>
<comment type="similarity">
    <text evidence="1">Belongs to the HIBADH-related family.</text>
</comment>
<dbReference type="PANTHER" id="PTHR43580:SF2">
    <property type="entry name" value="CYTOKINE-LIKE NUCLEAR FACTOR N-PAC"/>
    <property type="match status" value="1"/>
</dbReference>
<evidence type="ECO:0000256" key="3">
    <source>
        <dbReference type="SAM" id="MobiDB-lite"/>
    </source>
</evidence>
<organism evidence="6 7">
    <name type="scientific">Streptomyces flavidovirens</name>
    <dbReference type="NCBI Taxonomy" id="67298"/>
    <lineage>
        <taxon>Bacteria</taxon>
        <taxon>Bacillati</taxon>
        <taxon>Actinomycetota</taxon>
        <taxon>Actinomycetes</taxon>
        <taxon>Kitasatosporales</taxon>
        <taxon>Streptomycetaceae</taxon>
        <taxon>Streptomyces</taxon>
    </lineage>
</organism>
<dbReference type="PIRSF" id="PIRSF000103">
    <property type="entry name" value="HIBADH"/>
    <property type="match status" value="1"/>
</dbReference>
<dbReference type="Gene3D" id="3.40.50.720">
    <property type="entry name" value="NAD(P)-binding Rossmann-like Domain"/>
    <property type="match status" value="1"/>
</dbReference>
<evidence type="ECO:0000313" key="6">
    <source>
        <dbReference type="EMBL" id="MFF3341252.1"/>
    </source>
</evidence>
<dbReference type="PANTHER" id="PTHR43580">
    <property type="entry name" value="OXIDOREDUCTASE GLYR1-RELATED"/>
    <property type="match status" value="1"/>
</dbReference>
<dbReference type="Proteomes" id="UP001601976">
    <property type="component" value="Unassembled WGS sequence"/>
</dbReference>
<dbReference type="InterPro" id="IPR051265">
    <property type="entry name" value="HIBADH-related_NP60_sf"/>
</dbReference>
<comment type="caution">
    <text evidence="6">The sequence shown here is derived from an EMBL/GenBank/DDBJ whole genome shotgun (WGS) entry which is preliminary data.</text>
</comment>
<feature type="compositionally biased region" description="Basic and acidic residues" evidence="3">
    <location>
        <begin position="1"/>
        <end position="18"/>
    </location>
</feature>
<dbReference type="InterPro" id="IPR006115">
    <property type="entry name" value="6PGDH_NADP-bd"/>
</dbReference>
<dbReference type="GO" id="GO:0016491">
    <property type="term" value="F:oxidoreductase activity"/>
    <property type="evidence" value="ECO:0007669"/>
    <property type="project" value="UniProtKB-KW"/>
</dbReference>